<reference evidence="1 2" key="1">
    <citation type="submission" date="2021-06" db="EMBL/GenBank/DDBJ databases">
        <authorList>
            <person name="Grouzdev D.S."/>
            <person name="Koziaeva V."/>
        </authorList>
    </citation>
    <scope>NUCLEOTIDE SEQUENCE [LARGE SCALE GENOMIC DNA]</scope>
    <source>
        <strain evidence="1 2">22</strain>
    </source>
</reference>
<protein>
    <submittedName>
        <fullName evidence="1">Uncharacterized protein</fullName>
    </submittedName>
</protein>
<comment type="caution">
    <text evidence="1">The sequence shown here is derived from an EMBL/GenBank/DDBJ whole genome shotgun (WGS) entry which is preliminary data.</text>
</comment>
<gene>
    <name evidence="1" type="ORF">KL771_26525</name>
</gene>
<keyword evidence="2" id="KW-1185">Reference proteome</keyword>
<evidence type="ECO:0000313" key="2">
    <source>
        <dbReference type="Proteomes" id="UP000766595"/>
    </source>
</evidence>
<dbReference type="Proteomes" id="UP000766595">
    <property type="component" value="Unassembled WGS sequence"/>
</dbReference>
<sequence length="190" mass="21890">MALALVESGLRLDIHRLVKGSIPGDCRAQLWQWWRGEMLSGSICFRVVLEDDSRATLILDYLRNGRPTRQDIRLRPVGCRFGGVRWYAVCPRTGRRASKLYLPAGESRFLSRNAYGLAYRSQRDSAGFSRDISRRNRLLAKLKADDPDYCPRPKWMRTRTYNRLTAHLEAMELRLDGHLARYAKHLGALA</sequence>
<evidence type="ECO:0000313" key="1">
    <source>
        <dbReference type="EMBL" id="MBT9293045.1"/>
    </source>
</evidence>
<accession>A0A947GGY6</accession>
<name>A0A947GGY6_9HYPH</name>
<dbReference type="RefSeq" id="WP_261971546.1">
    <property type="nucleotide sequence ID" value="NZ_JAHHZF010000019.1"/>
</dbReference>
<organism evidence="1 2">
    <name type="scientific">Prosthecodimorpha staleyi</name>
    <dbReference type="NCBI Taxonomy" id="2840188"/>
    <lineage>
        <taxon>Bacteria</taxon>
        <taxon>Pseudomonadati</taxon>
        <taxon>Pseudomonadota</taxon>
        <taxon>Alphaproteobacteria</taxon>
        <taxon>Hyphomicrobiales</taxon>
        <taxon>Ancalomicrobiaceae</taxon>
        <taxon>Prosthecodimorpha</taxon>
    </lineage>
</organism>
<proteinExistence type="predicted"/>
<dbReference type="EMBL" id="JAHHZF010000019">
    <property type="protein sequence ID" value="MBT9293045.1"/>
    <property type="molecule type" value="Genomic_DNA"/>
</dbReference>
<dbReference type="AlphaFoldDB" id="A0A947GGY6"/>